<name>A0AAV4XFG7_CAEEX</name>
<gene>
    <name evidence="1" type="ORF">CEXT_734031</name>
</gene>
<dbReference type="AlphaFoldDB" id="A0AAV4XFG7"/>
<evidence type="ECO:0000313" key="1">
    <source>
        <dbReference type="EMBL" id="GIY92975.1"/>
    </source>
</evidence>
<dbReference type="EMBL" id="BPLR01000214">
    <property type="protein sequence ID" value="GIY92975.1"/>
    <property type="molecule type" value="Genomic_DNA"/>
</dbReference>
<keyword evidence="2" id="KW-1185">Reference proteome</keyword>
<evidence type="ECO:0000313" key="2">
    <source>
        <dbReference type="Proteomes" id="UP001054945"/>
    </source>
</evidence>
<reference evidence="1 2" key="1">
    <citation type="submission" date="2021-06" db="EMBL/GenBank/DDBJ databases">
        <title>Caerostris extrusa draft genome.</title>
        <authorList>
            <person name="Kono N."/>
            <person name="Arakawa K."/>
        </authorList>
    </citation>
    <scope>NUCLEOTIDE SEQUENCE [LARGE SCALE GENOMIC DNA]</scope>
</reference>
<accession>A0AAV4XFG7</accession>
<organism evidence="1 2">
    <name type="scientific">Caerostris extrusa</name>
    <name type="common">Bark spider</name>
    <name type="synonym">Caerostris bankana</name>
    <dbReference type="NCBI Taxonomy" id="172846"/>
    <lineage>
        <taxon>Eukaryota</taxon>
        <taxon>Metazoa</taxon>
        <taxon>Ecdysozoa</taxon>
        <taxon>Arthropoda</taxon>
        <taxon>Chelicerata</taxon>
        <taxon>Arachnida</taxon>
        <taxon>Araneae</taxon>
        <taxon>Araneomorphae</taxon>
        <taxon>Entelegynae</taxon>
        <taxon>Araneoidea</taxon>
        <taxon>Araneidae</taxon>
        <taxon>Caerostris</taxon>
    </lineage>
</organism>
<comment type="caution">
    <text evidence="1">The sequence shown here is derived from an EMBL/GenBank/DDBJ whole genome shotgun (WGS) entry which is preliminary data.</text>
</comment>
<proteinExistence type="predicted"/>
<dbReference type="Proteomes" id="UP001054945">
    <property type="component" value="Unassembled WGS sequence"/>
</dbReference>
<protein>
    <submittedName>
        <fullName evidence="1">Uncharacterized protein</fullName>
    </submittedName>
</protein>
<sequence length="87" mass="10046">MDVNRLFSSWCISNRAEAHSQFFDFSKQLLAQFVAKKDKKQRKTYLTNILIVRLCDGHCLARQSLHIKTTVPSPPPPCPMWVKAQDN</sequence>